<comment type="caution">
    <text evidence="1">The sequence shown here is derived from an EMBL/GenBank/DDBJ whole genome shotgun (WGS) entry which is preliminary data.</text>
</comment>
<keyword evidence="2" id="KW-1185">Reference proteome</keyword>
<accession>A0A8S1NB83</accession>
<organism evidence="1 2">
    <name type="scientific">Paramecium sonneborni</name>
    <dbReference type="NCBI Taxonomy" id="65129"/>
    <lineage>
        <taxon>Eukaryota</taxon>
        <taxon>Sar</taxon>
        <taxon>Alveolata</taxon>
        <taxon>Ciliophora</taxon>
        <taxon>Intramacronucleata</taxon>
        <taxon>Oligohymenophorea</taxon>
        <taxon>Peniculida</taxon>
        <taxon>Parameciidae</taxon>
        <taxon>Paramecium</taxon>
    </lineage>
</organism>
<protein>
    <submittedName>
        <fullName evidence="1">Uncharacterized protein</fullName>
    </submittedName>
</protein>
<proteinExistence type="predicted"/>
<evidence type="ECO:0000313" key="2">
    <source>
        <dbReference type="Proteomes" id="UP000692954"/>
    </source>
</evidence>
<reference evidence="1" key="1">
    <citation type="submission" date="2021-01" db="EMBL/GenBank/DDBJ databases">
        <authorList>
            <consortium name="Genoscope - CEA"/>
            <person name="William W."/>
        </authorList>
    </citation>
    <scope>NUCLEOTIDE SEQUENCE</scope>
</reference>
<dbReference type="Proteomes" id="UP000692954">
    <property type="component" value="Unassembled WGS sequence"/>
</dbReference>
<dbReference type="AlphaFoldDB" id="A0A8S1NB83"/>
<sequence>MTRLNYSNQNQMNNIQINEEDYSISKFFTDGIWSKYNPLSKIKQNGLYGLLDSNCYQLHNAIDFEQQTLNLIYYDFLDYEYLQLRQFNLLAMIIDNIYLRQILENMNMRIFAWPQLNILDLIIAKYQDIVLRKQIQIKYPFMDSNLILTFGRQLQNNKFKNYRDLLRNSFQNINVQICEKGEDNIKIQDQNINYLVKYAYISEQINCDIFILILQFKIIEIVSMDQEYKFQIIKLGPNLDSEVYQNDNLAAFQLYYLISENTFKIFITIYNYMLPGININFENNPFLIQKEYLICSKPYQQLALLICQIKIQLIIYFNNILLK</sequence>
<dbReference type="EMBL" id="CAJJDN010000055">
    <property type="protein sequence ID" value="CAD8089878.1"/>
    <property type="molecule type" value="Genomic_DNA"/>
</dbReference>
<gene>
    <name evidence="1" type="ORF">PSON_ATCC_30995.1.T0550013</name>
</gene>
<evidence type="ECO:0000313" key="1">
    <source>
        <dbReference type="EMBL" id="CAD8089878.1"/>
    </source>
</evidence>
<name>A0A8S1NB83_9CILI</name>